<keyword evidence="1" id="KW-0472">Membrane</keyword>
<accession>A0ABT9YT21</accession>
<evidence type="ECO:0000256" key="1">
    <source>
        <dbReference type="SAM" id="Phobius"/>
    </source>
</evidence>
<organism evidence="2 3">
    <name type="scientific">Streptococcus moroccensis</name>
    <dbReference type="NCBI Taxonomy" id="1451356"/>
    <lineage>
        <taxon>Bacteria</taxon>
        <taxon>Bacillati</taxon>
        <taxon>Bacillota</taxon>
        <taxon>Bacilli</taxon>
        <taxon>Lactobacillales</taxon>
        <taxon>Streptococcaceae</taxon>
        <taxon>Streptococcus</taxon>
    </lineage>
</organism>
<feature type="transmembrane region" description="Helical" evidence="1">
    <location>
        <begin position="190"/>
        <end position="207"/>
    </location>
</feature>
<evidence type="ECO:0000313" key="2">
    <source>
        <dbReference type="EMBL" id="MDQ0222756.1"/>
    </source>
</evidence>
<protein>
    <submittedName>
        <fullName evidence="2">Membrane-anchored protein</fullName>
    </submittedName>
</protein>
<dbReference type="Pfam" id="PF06570">
    <property type="entry name" value="DUF1129"/>
    <property type="match status" value="1"/>
</dbReference>
<keyword evidence="1" id="KW-1133">Transmembrane helix</keyword>
<feature type="transmembrane region" description="Helical" evidence="1">
    <location>
        <begin position="88"/>
        <end position="112"/>
    </location>
</feature>
<feature type="transmembrane region" description="Helical" evidence="1">
    <location>
        <begin position="163"/>
        <end position="184"/>
    </location>
</feature>
<comment type="caution">
    <text evidence="2">The sequence shown here is derived from an EMBL/GenBank/DDBJ whole genome shotgun (WGS) entry which is preliminary data.</text>
</comment>
<dbReference type="InterPro" id="IPR009214">
    <property type="entry name" value="DUF1129"/>
</dbReference>
<dbReference type="Proteomes" id="UP001223079">
    <property type="component" value="Unassembled WGS sequence"/>
</dbReference>
<evidence type="ECO:0000313" key="3">
    <source>
        <dbReference type="Proteomes" id="UP001223079"/>
    </source>
</evidence>
<dbReference type="PIRSF" id="PIRSF033111">
    <property type="entry name" value="UCP033111"/>
    <property type="match status" value="1"/>
</dbReference>
<reference evidence="2 3" key="1">
    <citation type="submission" date="2023-07" db="EMBL/GenBank/DDBJ databases">
        <title>Genomic Encyclopedia of Type Strains, Phase IV (KMG-IV): sequencing the most valuable type-strain genomes for metagenomic binning, comparative biology and taxonomic classification.</title>
        <authorList>
            <person name="Goeker M."/>
        </authorList>
    </citation>
    <scope>NUCLEOTIDE SEQUENCE [LARGE SCALE GENOMIC DNA]</scope>
    <source>
        <strain evidence="2 3">DSM 105143</strain>
    </source>
</reference>
<dbReference type="RefSeq" id="WP_307121963.1">
    <property type="nucleotide sequence ID" value="NZ_JAUSTM010000011.1"/>
</dbReference>
<keyword evidence="1" id="KW-0812">Transmembrane</keyword>
<keyword evidence="3" id="KW-1185">Reference proteome</keyword>
<sequence>MDNTSLTTQLTKKNQEYIHIATNQLLKNGKTDAEVKEALESILPTIVENQKKGLTARQLYGAPTVWADGLTAQAEYEAANPAENDNPWLMWLDASLFILGIMGIMMGLLSLTQSDNQAYGLTSLILLSIATGGMMYAMYYYVYRHLRKPKDQRPGGLKTWGTLALVMFGLFFVFSLSTLLPSPLNPIMPTWFNVFIGLAGFGVRYLLKKRYNIKSAITSKD</sequence>
<name>A0ABT9YT21_9STRE</name>
<dbReference type="EMBL" id="JAUSTM010000011">
    <property type="protein sequence ID" value="MDQ0222756.1"/>
    <property type="molecule type" value="Genomic_DNA"/>
</dbReference>
<proteinExistence type="predicted"/>
<gene>
    <name evidence="2" type="ORF">J2S23_001314</name>
</gene>
<feature type="transmembrane region" description="Helical" evidence="1">
    <location>
        <begin position="118"/>
        <end position="142"/>
    </location>
</feature>